<organism evidence="6 7">
    <name type="scientific">Brevundimonas subvibrioides (strain ATCC 15264 / DSM 4735 / LMG 14903 / NBRC 16000 / CB 81)</name>
    <name type="common">Caulobacter subvibrioides</name>
    <dbReference type="NCBI Taxonomy" id="633149"/>
    <lineage>
        <taxon>Bacteria</taxon>
        <taxon>Pseudomonadati</taxon>
        <taxon>Pseudomonadota</taxon>
        <taxon>Alphaproteobacteria</taxon>
        <taxon>Caulobacterales</taxon>
        <taxon>Caulobacteraceae</taxon>
        <taxon>Brevundimonas</taxon>
    </lineage>
</organism>
<dbReference type="KEGG" id="bsb:Bresu_0394"/>
<keyword evidence="7" id="KW-1185">Reference proteome</keyword>
<keyword evidence="4" id="KW-0564">Palmitate</keyword>
<dbReference type="HOGENOM" id="CLU_058383_0_0_5"/>
<dbReference type="AlphaFoldDB" id="D9QJV7"/>
<dbReference type="InParanoid" id="D9QJV7"/>
<accession>D9QJV7</accession>
<dbReference type="Gene3D" id="3.40.50.10610">
    <property type="entry name" value="ABC-type transport auxiliary lipoprotein component"/>
    <property type="match status" value="1"/>
</dbReference>
<protein>
    <submittedName>
        <fullName evidence="6">HfaB protein</fullName>
    </submittedName>
</protein>
<keyword evidence="2" id="KW-0732">Signal</keyword>
<dbReference type="GO" id="GO:0030288">
    <property type="term" value="C:outer membrane-bounded periplasmic space"/>
    <property type="evidence" value="ECO:0007669"/>
    <property type="project" value="InterPro"/>
</dbReference>
<keyword evidence="3" id="KW-0472">Membrane</keyword>
<dbReference type="EMBL" id="CP002102">
    <property type="protein sequence ID" value="ADK99708.1"/>
    <property type="molecule type" value="Genomic_DNA"/>
</dbReference>
<reference evidence="7" key="1">
    <citation type="journal article" date="2011" name="J. Bacteriol.">
        <title>Genome sequences of eight morphologically diverse alphaproteobacteria.</title>
        <authorList>
            <consortium name="US DOE Joint Genome Institute"/>
            <person name="Brown P.J."/>
            <person name="Kysela D.T."/>
            <person name="Buechlein A."/>
            <person name="Hemmerich C."/>
            <person name="Brun Y.V."/>
        </authorList>
    </citation>
    <scope>NUCLEOTIDE SEQUENCE [LARGE SCALE GENOMIC DNA]</scope>
    <source>
        <strain evidence="7">ATCC 15264 / DSM 4735 / LMG 14903 / NBRC 16000 / CB 81</strain>
    </source>
</reference>
<dbReference type="PANTHER" id="PTHR41164">
    <property type="entry name" value="CURLI PRODUCTION ASSEMBLY/TRANSPORT COMPONENT CSGG"/>
    <property type="match status" value="1"/>
</dbReference>
<dbReference type="FunCoup" id="D9QJV7">
    <property type="interactions" value="27"/>
</dbReference>
<evidence type="ECO:0000313" key="6">
    <source>
        <dbReference type="EMBL" id="ADK99708.1"/>
    </source>
</evidence>
<dbReference type="eggNOG" id="COG1462">
    <property type="taxonomic scope" value="Bacteria"/>
</dbReference>
<evidence type="ECO:0000256" key="2">
    <source>
        <dbReference type="ARBA" id="ARBA00022729"/>
    </source>
</evidence>
<evidence type="ECO:0000256" key="1">
    <source>
        <dbReference type="ARBA" id="ARBA00022475"/>
    </source>
</evidence>
<dbReference type="PANTHER" id="PTHR41164:SF1">
    <property type="entry name" value="CURLI PRODUCTION ASSEMBLY_TRANSPORT COMPONENT CSGG"/>
    <property type="match status" value="1"/>
</dbReference>
<dbReference type="Proteomes" id="UP000002696">
    <property type="component" value="Chromosome"/>
</dbReference>
<sequence length="261" mass="26604">MAALMAAPGAAGGQAAMQPGAVAPQAIAPDTVRCLQQTGTGTGSRPRIAVGNIRDLSGRVSLESGALLPQGASMFAISALLEMGYPVVERFDMAIAEIEINYARQQLLSDTPELAGQVQDNYRRIYPGQIAGSRFYLTGALTELNTGVSSLSGAASATAVSSAIASLSASGGYERASVALDLRLVDTLSQEVVGSATVRRSLSSGNLSVGAIGATAPVVSGQVAYARSSEVQYAVRGMVEEAVRVLVGVLESCPTQGAITP</sequence>
<dbReference type="InterPro" id="IPR005534">
    <property type="entry name" value="Curli_assmbl/transp-comp_CsgG"/>
</dbReference>
<keyword evidence="5" id="KW-0449">Lipoprotein</keyword>
<evidence type="ECO:0000256" key="5">
    <source>
        <dbReference type="ARBA" id="ARBA00023288"/>
    </source>
</evidence>
<proteinExistence type="predicted"/>
<evidence type="ECO:0000256" key="3">
    <source>
        <dbReference type="ARBA" id="ARBA00023136"/>
    </source>
</evidence>
<keyword evidence="1" id="KW-1003">Cell membrane</keyword>
<gene>
    <name evidence="6" type="ordered locus">Bresu_0394</name>
</gene>
<name>D9QJV7_BRESC</name>
<evidence type="ECO:0000313" key="7">
    <source>
        <dbReference type="Proteomes" id="UP000002696"/>
    </source>
</evidence>
<dbReference type="Pfam" id="PF03783">
    <property type="entry name" value="CsgG"/>
    <property type="match status" value="1"/>
</dbReference>
<dbReference type="STRING" id="633149.Bresu_0394"/>
<evidence type="ECO:0000256" key="4">
    <source>
        <dbReference type="ARBA" id="ARBA00023139"/>
    </source>
</evidence>